<dbReference type="InterPro" id="IPR029787">
    <property type="entry name" value="Nucleotide_cyclase"/>
</dbReference>
<evidence type="ECO:0000256" key="4">
    <source>
        <dbReference type="ARBA" id="ARBA00023134"/>
    </source>
</evidence>
<comment type="cofactor">
    <cofactor evidence="1">
        <name>Mg(2+)</name>
        <dbReference type="ChEBI" id="CHEBI:18420"/>
    </cofactor>
</comment>
<dbReference type="KEGG" id="cko:CKO_01565"/>
<reference evidence="7 8" key="1">
    <citation type="submission" date="2007-08" db="EMBL/GenBank/DDBJ databases">
        <authorList>
            <consortium name="The Citrobacter koseri Genome Sequencing Project"/>
            <person name="McClelland M."/>
            <person name="Sanderson E.K."/>
            <person name="Porwollik S."/>
            <person name="Spieth J."/>
            <person name="Clifton W.S."/>
            <person name="Latreille P."/>
            <person name="Courtney L."/>
            <person name="Wang C."/>
            <person name="Pepin K."/>
            <person name="Bhonagiri V."/>
            <person name="Nash W."/>
            <person name="Johnson M."/>
            <person name="Thiruvilangam P."/>
            <person name="Wilson R."/>
        </authorList>
    </citation>
    <scope>NUCLEOTIDE SEQUENCE [LARGE SCALE GENOMIC DNA]</scope>
    <source>
        <strain evidence="8">ATCC BAA-895 / CDC 4225-83 / SGSC4696</strain>
    </source>
</reference>
<feature type="domain" description="GGDEF" evidence="6">
    <location>
        <begin position="164"/>
        <end position="296"/>
    </location>
</feature>
<dbReference type="STRING" id="290338.CKO_01565"/>
<dbReference type="NCBIfam" id="TIGR00254">
    <property type="entry name" value="GGDEF"/>
    <property type="match status" value="1"/>
</dbReference>
<dbReference type="PROSITE" id="PS50887">
    <property type="entry name" value="GGDEF"/>
    <property type="match status" value="1"/>
</dbReference>
<dbReference type="PANTHER" id="PTHR45138">
    <property type="entry name" value="REGULATORY COMPONENTS OF SENSORY TRANSDUCTION SYSTEM"/>
    <property type="match status" value="1"/>
</dbReference>
<dbReference type="GO" id="GO:1902201">
    <property type="term" value="P:negative regulation of bacterial-type flagellum-dependent cell motility"/>
    <property type="evidence" value="ECO:0007669"/>
    <property type="project" value="TreeGrafter"/>
</dbReference>
<comment type="catalytic activity">
    <reaction evidence="5">
        <text>2 GTP = 3',3'-c-di-GMP + 2 diphosphate</text>
        <dbReference type="Rhea" id="RHEA:24898"/>
        <dbReference type="ChEBI" id="CHEBI:33019"/>
        <dbReference type="ChEBI" id="CHEBI:37565"/>
        <dbReference type="ChEBI" id="CHEBI:58805"/>
        <dbReference type="EC" id="2.7.7.65"/>
    </reaction>
</comment>
<evidence type="ECO:0000313" key="8">
    <source>
        <dbReference type="Proteomes" id="UP000008148"/>
    </source>
</evidence>
<dbReference type="SUPFAM" id="SSF55073">
    <property type="entry name" value="Nucleotide cyclase"/>
    <property type="match status" value="1"/>
</dbReference>
<evidence type="ECO:0000256" key="1">
    <source>
        <dbReference type="ARBA" id="ARBA00001946"/>
    </source>
</evidence>
<dbReference type="PANTHER" id="PTHR45138:SF9">
    <property type="entry name" value="DIGUANYLATE CYCLASE DGCM-RELATED"/>
    <property type="match status" value="1"/>
</dbReference>
<comment type="pathway">
    <text evidence="2">Purine metabolism; 3',5'-cyclic di-GMP biosynthesis.</text>
</comment>
<dbReference type="GO" id="GO:0052621">
    <property type="term" value="F:diguanylate cyclase activity"/>
    <property type="evidence" value="ECO:0007669"/>
    <property type="project" value="UniProtKB-EC"/>
</dbReference>
<dbReference type="GO" id="GO:0043709">
    <property type="term" value="P:cell adhesion involved in single-species biofilm formation"/>
    <property type="evidence" value="ECO:0007669"/>
    <property type="project" value="TreeGrafter"/>
</dbReference>
<dbReference type="Proteomes" id="UP000008148">
    <property type="component" value="Chromosome"/>
</dbReference>
<keyword evidence="4" id="KW-0342">GTP-binding</keyword>
<evidence type="ECO:0000313" key="7">
    <source>
        <dbReference type="EMBL" id="ABV12697.1"/>
    </source>
</evidence>
<name>A8AGT4_CITK8</name>
<gene>
    <name evidence="7" type="ordered locus">CKO_01565</name>
</gene>
<sequence>MYAQGAAMIKKTIEIDTILLDLNQSIDAHYQWLVKMFRCTVSGDVNQPDIFDINSHCLCQFSQWLNNHPVHEPEEKGFVIKIIIAHEHMHTRGRELLRAIAEKRSEDHHFDRFQEALLAFTSAVMDYKIYLLNIRSNMDILTGLPGRRVLDESFDRQLIDAQPLNLYLLLFDIDRFKLVNDNYGHLVGDSVLRTLASNLSVWTRYDETPYRYGGEEFVIIIRTKTDEQACRAGLRICQLVADNPINYPDGELSITVTAGITQAQQGEPLDVVIGRADRAMYRGKQTGRNRCMFMDKDQQITRV</sequence>
<organism evidence="7 8">
    <name type="scientific">Citrobacter koseri (strain ATCC BAA-895 / CDC 4225-83 / SGSC4696)</name>
    <dbReference type="NCBI Taxonomy" id="290338"/>
    <lineage>
        <taxon>Bacteria</taxon>
        <taxon>Pseudomonadati</taxon>
        <taxon>Pseudomonadota</taxon>
        <taxon>Gammaproteobacteria</taxon>
        <taxon>Enterobacterales</taxon>
        <taxon>Enterobacteriaceae</taxon>
        <taxon>Citrobacter</taxon>
    </lineage>
</organism>
<keyword evidence="4" id="KW-0547">Nucleotide-binding</keyword>
<accession>A8AGT4</accession>
<dbReference type="InterPro" id="IPR000160">
    <property type="entry name" value="GGDEF_dom"/>
</dbReference>
<dbReference type="SMART" id="SM00267">
    <property type="entry name" value="GGDEF"/>
    <property type="match status" value="1"/>
</dbReference>
<dbReference type="EMBL" id="CP000822">
    <property type="protein sequence ID" value="ABV12697.1"/>
    <property type="molecule type" value="Genomic_DNA"/>
</dbReference>
<dbReference type="NCBIfam" id="NF007380">
    <property type="entry name" value="PRK09894.1"/>
    <property type="match status" value="1"/>
</dbReference>
<evidence type="ECO:0000256" key="3">
    <source>
        <dbReference type="ARBA" id="ARBA00012528"/>
    </source>
</evidence>
<evidence type="ECO:0000256" key="5">
    <source>
        <dbReference type="ARBA" id="ARBA00034247"/>
    </source>
</evidence>
<proteinExistence type="predicted"/>
<dbReference type="GO" id="GO:0005525">
    <property type="term" value="F:GTP binding"/>
    <property type="evidence" value="ECO:0007669"/>
    <property type="project" value="UniProtKB-KW"/>
</dbReference>
<dbReference type="CDD" id="cd01949">
    <property type="entry name" value="GGDEF"/>
    <property type="match status" value="1"/>
</dbReference>
<dbReference type="AlphaFoldDB" id="A8AGT4"/>
<evidence type="ECO:0000259" key="6">
    <source>
        <dbReference type="PROSITE" id="PS50887"/>
    </source>
</evidence>
<dbReference type="InterPro" id="IPR043128">
    <property type="entry name" value="Rev_trsase/Diguanyl_cyclase"/>
</dbReference>
<dbReference type="Gene3D" id="1.20.120.30">
    <property type="entry name" value="Aspartate receptor, ligand-binding domain"/>
    <property type="match status" value="1"/>
</dbReference>
<dbReference type="Pfam" id="PF00990">
    <property type="entry name" value="GGDEF"/>
    <property type="match status" value="1"/>
</dbReference>
<keyword evidence="8" id="KW-1185">Reference proteome</keyword>
<dbReference type="Gene3D" id="3.30.70.270">
    <property type="match status" value="1"/>
</dbReference>
<dbReference type="HOGENOM" id="CLU_000445_11_5_6"/>
<dbReference type="GO" id="GO:0005886">
    <property type="term" value="C:plasma membrane"/>
    <property type="evidence" value="ECO:0007669"/>
    <property type="project" value="TreeGrafter"/>
</dbReference>
<evidence type="ECO:0000256" key="2">
    <source>
        <dbReference type="ARBA" id="ARBA00004665"/>
    </source>
</evidence>
<dbReference type="EC" id="2.7.7.65" evidence="3"/>
<dbReference type="InterPro" id="IPR050469">
    <property type="entry name" value="Diguanylate_Cyclase"/>
</dbReference>
<protein>
    <recommendedName>
        <fullName evidence="3">diguanylate cyclase</fullName>
        <ecNumber evidence="3">2.7.7.65</ecNumber>
    </recommendedName>
</protein>